<organism evidence="2 3">
    <name type="scientific">Martelella lutilitoris</name>
    <dbReference type="NCBI Taxonomy" id="2583532"/>
    <lineage>
        <taxon>Bacteria</taxon>
        <taxon>Pseudomonadati</taxon>
        <taxon>Pseudomonadota</taxon>
        <taxon>Alphaproteobacteria</taxon>
        <taxon>Hyphomicrobiales</taxon>
        <taxon>Aurantimonadaceae</taxon>
        <taxon>Martelella</taxon>
    </lineage>
</organism>
<dbReference type="InterPro" id="IPR006121">
    <property type="entry name" value="HMA_dom"/>
</dbReference>
<dbReference type="InterPro" id="IPR036163">
    <property type="entry name" value="HMA_dom_sf"/>
</dbReference>
<dbReference type="GO" id="GO:0006825">
    <property type="term" value="P:copper ion transport"/>
    <property type="evidence" value="ECO:0007669"/>
    <property type="project" value="InterPro"/>
</dbReference>
<keyword evidence="3" id="KW-1185">Reference proteome</keyword>
<feature type="domain" description="HMA" evidence="1">
    <location>
        <begin position="3"/>
        <end position="68"/>
    </location>
</feature>
<protein>
    <submittedName>
        <fullName evidence="2">Heavy-metal-associated domain-containing protein</fullName>
    </submittedName>
</protein>
<dbReference type="InterPro" id="IPR000428">
    <property type="entry name" value="Cu-bd"/>
</dbReference>
<evidence type="ECO:0000313" key="3">
    <source>
        <dbReference type="Proteomes" id="UP000307874"/>
    </source>
</evidence>
<proteinExistence type="predicted"/>
<dbReference type="RefSeq" id="WP_138749868.1">
    <property type="nucleotide sequence ID" value="NZ_VCLB01000010.1"/>
</dbReference>
<reference evidence="2 3" key="2">
    <citation type="submission" date="2019-06" db="EMBL/GenBank/DDBJ databases">
        <title>Martelella lutilitoris sp. nov., isolated from a tidal mudflat.</title>
        <authorList>
            <person name="Kim Y.-J."/>
        </authorList>
    </citation>
    <scope>NUCLEOTIDE SEQUENCE [LARGE SCALE GENOMIC DNA]</scope>
    <source>
        <strain evidence="2 3">GH2-6</strain>
    </source>
</reference>
<accession>A0A5C4JM78</accession>
<dbReference type="PROSITE" id="PS50846">
    <property type="entry name" value="HMA_2"/>
    <property type="match status" value="1"/>
</dbReference>
<dbReference type="CDD" id="cd00371">
    <property type="entry name" value="HMA"/>
    <property type="match status" value="1"/>
</dbReference>
<dbReference type="GO" id="GO:0005507">
    <property type="term" value="F:copper ion binding"/>
    <property type="evidence" value="ECO:0007669"/>
    <property type="project" value="InterPro"/>
</dbReference>
<evidence type="ECO:0000259" key="1">
    <source>
        <dbReference type="PROSITE" id="PS50846"/>
    </source>
</evidence>
<dbReference type="Proteomes" id="UP000307874">
    <property type="component" value="Unassembled WGS sequence"/>
</dbReference>
<dbReference type="Pfam" id="PF00403">
    <property type="entry name" value="HMA"/>
    <property type="match status" value="1"/>
</dbReference>
<dbReference type="SUPFAM" id="SSF55008">
    <property type="entry name" value="HMA, heavy metal-associated domain"/>
    <property type="match status" value="1"/>
</dbReference>
<dbReference type="AlphaFoldDB" id="A0A5C4JM78"/>
<sequence>MGEKMTLKIEGMGCSKCSDKVTKALGSIDGISDVAVSLDDNAASFELAAPATRDQAVEAVEDAGYDVVA</sequence>
<name>A0A5C4JM78_9HYPH</name>
<dbReference type="PRINTS" id="PR00944">
    <property type="entry name" value="CUEXPORT"/>
</dbReference>
<comment type="caution">
    <text evidence="2">The sequence shown here is derived from an EMBL/GenBank/DDBJ whole genome shotgun (WGS) entry which is preliminary data.</text>
</comment>
<dbReference type="EMBL" id="VCLB01000010">
    <property type="protein sequence ID" value="TNB46420.1"/>
    <property type="molecule type" value="Genomic_DNA"/>
</dbReference>
<gene>
    <name evidence="2" type="ORF">FF124_18010</name>
</gene>
<evidence type="ECO:0000313" key="2">
    <source>
        <dbReference type="EMBL" id="TNB46420.1"/>
    </source>
</evidence>
<dbReference type="OrthoDB" id="9801832at2"/>
<reference evidence="2 3" key="1">
    <citation type="submission" date="2019-05" db="EMBL/GenBank/DDBJ databases">
        <authorList>
            <person name="Lee S.D."/>
        </authorList>
    </citation>
    <scope>NUCLEOTIDE SEQUENCE [LARGE SCALE GENOMIC DNA]</scope>
    <source>
        <strain evidence="2 3">GH2-6</strain>
    </source>
</reference>
<dbReference type="Gene3D" id="3.30.70.100">
    <property type="match status" value="1"/>
</dbReference>